<dbReference type="Proteomes" id="UP000054166">
    <property type="component" value="Unassembled WGS sequence"/>
</dbReference>
<evidence type="ECO:0000313" key="1">
    <source>
        <dbReference type="EMBL" id="KIM82956.1"/>
    </source>
</evidence>
<dbReference type="InParanoid" id="A0A0C3FWS7"/>
<accession>A0A0C3FWS7</accession>
<reference evidence="1 2" key="1">
    <citation type="submission" date="2014-04" db="EMBL/GenBank/DDBJ databases">
        <authorList>
            <consortium name="DOE Joint Genome Institute"/>
            <person name="Kuo A."/>
            <person name="Tarkka M."/>
            <person name="Buscot F."/>
            <person name="Kohler A."/>
            <person name="Nagy L.G."/>
            <person name="Floudas D."/>
            <person name="Copeland A."/>
            <person name="Barry K.W."/>
            <person name="Cichocki N."/>
            <person name="Veneault-Fourrey C."/>
            <person name="LaButti K."/>
            <person name="Lindquist E.A."/>
            <person name="Lipzen A."/>
            <person name="Lundell T."/>
            <person name="Morin E."/>
            <person name="Murat C."/>
            <person name="Sun H."/>
            <person name="Tunlid A."/>
            <person name="Henrissat B."/>
            <person name="Grigoriev I.V."/>
            <person name="Hibbett D.S."/>
            <person name="Martin F."/>
            <person name="Nordberg H.P."/>
            <person name="Cantor M.N."/>
            <person name="Hua S.X."/>
        </authorList>
    </citation>
    <scope>NUCLEOTIDE SEQUENCE [LARGE SCALE GENOMIC DNA]</scope>
    <source>
        <strain evidence="1 2">F 1598</strain>
    </source>
</reference>
<proteinExistence type="predicted"/>
<dbReference type="HOGENOM" id="CLU_1928397_0_0_1"/>
<reference evidence="2" key="2">
    <citation type="submission" date="2015-01" db="EMBL/GenBank/DDBJ databases">
        <title>Evolutionary Origins and Diversification of the Mycorrhizal Mutualists.</title>
        <authorList>
            <consortium name="DOE Joint Genome Institute"/>
            <consortium name="Mycorrhizal Genomics Consortium"/>
            <person name="Kohler A."/>
            <person name="Kuo A."/>
            <person name="Nagy L.G."/>
            <person name="Floudas D."/>
            <person name="Copeland A."/>
            <person name="Barry K.W."/>
            <person name="Cichocki N."/>
            <person name="Veneault-Fourrey C."/>
            <person name="LaButti K."/>
            <person name="Lindquist E.A."/>
            <person name="Lipzen A."/>
            <person name="Lundell T."/>
            <person name="Morin E."/>
            <person name="Murat C."/>
            <person name="Riley R."/>
            <person name="Ohm R."/>
            <person name="Sun H."/>
            <person name="Tunlid A."/>
            <person name="Henrissat B."/>
            <person name="Grigoriev I.V."/>
            <person name="Hibbett D.S."/>
            <person name="Martin F."/>
        </authorList>
    </citation>
    <scope>NUCLEOTIDE SEQUENCE [LARGE SCALE GENOMIC DNA]</scope>
    <source>
        <strain evidence="2">F 1598</strain>
    </source>
</reference>
<organism evidence="1 2">
    <name type="scientific">Piloderma croceum (strain F 1598)</name>
    <dbReference type="NCBI Taxonomy" id="765440"/>
    <lineage>
        <taxon>Eukaryota</taxon>
        <taxon>Fungi</taxon>
        <taxon>Dikarya</taxon>
        <taxon>Basidiomycota</taxon>
        <taxon>Agaricomycotina</taxon>
        <taxon>Agaricomycetes</taxon>
        <taxon>Agaricomycetidae</taxon>
        <taxon>Atheliales</taxon>
        <taxon>Atheliaceae</taxon>
        <taxon>Piloderma</taxon>
    </lineage>
</organism>
<dbReference type="EMBL" id="KN832992">
    <property type="protein sequence ID" value="KIM82956.1"/>
    <property type="molecule type" value="Genomic_DNA"/>
</dbReference>
<name>A0A0C3FWS7_PILCF</name>
<protein>
    <submittedName>
        <fullName evidence="1">Uncharacterized protein</fullName>
    </submittedName>
</protein>
<evidence type="ECO:0000313" key="2">
    <source>
        <dbReference type="Proteomes" id="UP000054166"/>
    </source>
</evidence>
<dbReference type="AlphaFoldDB" id="A0A0C3FWS7"/>
<sequence>MLMFAKLFSYLPPRPNRVSHAVLYVCLRDLLQSLLETEFRAGCSIFLPIRAASIAAFTEVFTGRHLGHLWNTHRPSLHVSGVLIAMITTGNTRACSTFPRPFPNHMLTFQAGSSTKRAGDVTVRVYFTAPQ</sequence>
<gene>
    <name evidence="1" type="ORF">PILCRDRAFT_446642</name>
</gene>
<keyword evidence="2" id="KW-1185">Reference proteome</keyword>